<name>Q97FR0_CLOAB</name>
<dbReference type="GO" id="GO:0043190">
    <property type="term" value="C:ATP-binding cassette (ABC) transporter complex"/>
    <property type="evidence" value="ECO:0007669"/>
    <property type="project" value="InterPro"/>
</dbReference>
<evidence type="ECO:0000256" key="1">
    <source>
        <dbReference type="ARBA" id="ARBA00005695"/>
    </source>
</evidence>
<dbReference type="OrthoDB" id="403896at2"/>
<evidence type="ECO:0000313" key="6">
    <source>
        <dbReference type="Proteomes" id="UP000000814"/>
    </source>
</evidence>
<organism evidence="5 6">
    <name type="scientific">Clostridium acetobutylicum (strain ATCC 824 / DSM 792 / JCM 1419 / IAM 19013 / LMG 5710 / NBRC 13948 / NRRL B-527 / VKM B-1787 / 2291 / W)</name>
    <dbReference type="NCBI Taxonomy" id="272562"/>
    <lineage>
        <taxon>Bacteria</taxon>
        <taxon>Bacillati</taxon>
        <taxon>Bacillota</taxon>
        <taxon>Clostridia</taxon>
        <taxon>Eubacteriales</taxon>
        <taxon>Clostridiaceae</taxon>
        <taxon>Clostridium</taxon>
    </lineage>
</organism>
<dbReference type="KEGG" id="cac:CA_C2667"/>
<dbReference type="STRING" id="272562.CA_C2667"/>
<reference evidence="5 6" key="1">
    <citation type="journal article" date="2001" name="J. Bacteriol.">
        <title>Genome sequence and comparative analysis of the solvent-producing bacterium Clostridium acetobutylicum.</title>
        <authorList>
            <person name="Nolling J."/>
            <person name="Breton G."/>
            <person name="Omelchenko M.V."/>
            <person name="Makarova K.S."/>
            <person name="Zeng Q."/>
            <person name="Gibson R."/>
            <person name="Lee H.M."/>
            <person name="Dubois J."/>
            <person name="Qiu D."/>
            <person name="Hitti J."/>
            <person name="Wolf Y.I."/>
            <person name="Tatusov R.L."/>
            <person name="Sabathe F."/>
            <person name="Doucette-Stamm L."/>
            <person name="Soucaille P."/>
            <person name="Daly M.J."/>
            <person name="Bennett G.N."/>
            <person name="Koonin E.V."/>
            <person name="Smith D.R."/>
        </authorList>
    </citation>
    <scope>NUCLEOTIDE SEQUENCE [LARGE SCALE GENOMIC DNA]</scope>
    <source>
        <strain evidence="6">ATCC 824 / DSM 792 / JCM 1419 / LMG 5710 / VKM B-1787</strain>
    </source>
</reference>
<dbReference type="PANTHER" id="PTHR30290">
    <property type="entry name" value="PERIPLASMIC BINDING COMPONENT OF ABC TRANSPORTER"/>
    <property type="match status" value="1"/>
</dbReference>
<evidence type="ECO:0000256" key="3">
    <source>
        <dbReference type="ARBA" id="ARBA00022729"/>
    </source>
</evidence>
<dbReference type="HOGENOM" id="CLU_017028_0_3_9"/>
<dbReference type="SUPFAM" id="SSF53850">
    <property type="entry name" value="Periplasmic binding protein-like II"/>
    <property type="match status" value="1"/>
</dbReference>
<sequence length="532" mass="61849">MKNFIRVCIAFMLVCLILTGCVEKKDESIKTSSEKKYLVYDIGEISENLYSMKNKSVKNNELLNMLFSGLVREDYNTMEIKPGLADKWSLSPNKLQYTFHIREGLKWSDGDDLTAQDVYDFFKQILSSKNNKLYAYDLNCIYGVNGYVNGKTSFDGVAISAEDNNTFQIRLNSPCDYFLKKLAQPIYNIRKTNGDLKNWTRDYAKLKYSGPYIIDKISNNTALLKKNNNFFSKDEVKKEEFKVKYHYNEKDVSAYSTTDFENSKNIDAFSNPPLSEVNKLKDKGEIDVFKTWRTEALYFNMNNLSIGSDINFRKAITYLVDRNKILKSLSTDILTSENTFVPYELFKSGKCEDVFKQPNINLAMQCIDKTNYASGKKIVLIYKDNQIEREMCKNFVNEVNDILEEQNRNKLNFDIRGYDEKALNDAIKKGRYDIYLGDYNIWYNSAVSFFDMWDSKSPLNINYKNVNYDDYIYSLHNIDGDSDNILKKMEEQLVNDLPVIPLALKNDVVCRKMQLKGLKENKYGELIVNSLR</sequence>
<evidence type="ECO:0000259" key="4">
    <source>
        <dbReference type="Pfam" id="PF00496"/>
    </source>
</evidence>
<dbReference type="AlphaFoldDB" id="Q97FR0"/>
<keyword evidence="6" id="KW-1185">Reference proteome</keyword>
<dbReference type="GO" id="GO:0042597">
    <property type="term" value="C:periplasmic space"/>
    <property type="evidence" value="ECO:0007669"/>
    <property type="project" value="UniProtKB-ARBA"/>
</dbReference>
<dbReference type="eggNOG" id="COG4166">
    <property type="taxonomic scope" value="Bacteria"/>
</dbReference>
<dbReference type="PANTHER" id="PTHR30290:SF9">
    <property type="entry name" value="OLIGOPEPTIDE-BINDING PROTEIN APPA"/>
    <property type="match status" value="1"/>
</dbReference>
<dbReference type="Gene3D" id="3.90.76.10">
    <property type="entry name" value="Dipeptide-binding Protein, Domain 1"/>
    <property type="match status" value="1"/>
</dbReference>
<evidence type="ECO:0000313" key="5">
    <source>
        <dbReference type="EMBL" id="AAK80614.1"/>
    </source>
</evidence>
<dbReference type="GO" id="GO:1904680">
    <property type="term" value="F:peptide transmembrane transporter activity"/>
    <property type="evidence" value="ECO:0007669"/>
    <property type="project" value="TreeGrafter"/>
</dbReference>
<dbReference type="GO" id="GO:0015833">
    <property type="term" value="P:peptide transport"/>
    <property type="evidence" value="ECO:0007669"/>
    <property type="project" value="TreeGrafter"/>
</dbReference>
<accession>Q97FR0</accession>
<dbReference type="SMR" id="Q97FR0"/>
<comment type="similarity">
    <text evidence="1">Belongs to the bacterial solute-binding protein 5 family.</text>
</comment>
<keyword evidence="2" id="KW-0813">Transport</keyword>
<keyword evidence="3" id="KW-0732">Signal</keyword>
<dbReference type="Gene3D" id="3.10.105.10">
    <property type="entry name" value="Dipeptide-binding Protein, Domain 3"/>
    <property type="match status" value="1"/>
</dbReference>
<dbReference type="EMBL" id="AE001437">
    <property type="protein sequence ID" value="AAK80614.1"/>
    <property type="molecule type" value="Genomic_DNA"/>
</dbReference>
<dbReference type="Gene3D" id="3.40.190.10">
    <property type="entry name" value="Periplasmic binding protein-like II"/>
    <property type="match status" value="1"/>
</dbReference>
<dbReference type="InterPro" id="IPR030678">
    <property type="entry name" value="Peptide/Ni-bd"/>
</dbReference>
<gene>
    <name evidence="5" type="ordered locus">CA_C2667</name>
</gene>
<protein>
    <submittedName>
        <fullName evidence="5">Possible peptide ABC-type transporter, periplasmic binding component</fullName>
    </submittedName>
</protein>
<feature type="domain" description="Solute-binding protein family 5" evidence="4">
    <location>
        <begin position="79"/>
        <end position="457"/>
    </location>
</feature>
<dbReference type="InterPro" id="IPR039424">
    <property type="entry name" value="SBP_5"/>
</dbReference>
<dbReference type="Pfam" id="PF00496">
    <property type="entry name" value="SBP_bac_5"/>
    <property type="match status" value="1"/>
</dbReference>
<dbReference type="PROSITE" id="PS51257">
    <property type="entry name" value="PROKAR_LIPOPROTEIN"/>
    <property type="match status" value="1"/>
</dbReference>
<proteinExistence type="inferred from homology"/>
<dbReference type="PATRIC" id="fig|272562.8.peg.2857"/>
<dbReference type="CDD" id="cd08504">
    <property type="entry name" value="PBP2_OppA"/>
    <property type="match status" value="1"/>
</dbReference>
<dbReference type="PIR" id="C97228">
    <property type="entry name" value="C97228"/>
</dbReference>
<dbReference type="PIRSF" id="PIRSF002741">
    <property type="entry name" value="MppA"/>
    <property type="match status" value="1"/>
</dbReference>
<dbReference type="GeneID" id="44999158"/>
<dbReference type="InterPro" id="IPR000914">
    <property type="entry name" value="SBP_5_dom"/>
</dbReference>
<dbReference type="RefSeq" id="WP_010965955.1">
    <property type="nucleotide sequence ID" value="NC_003030.1"/>
</dbReference>
<dbReference type="Proteomes" id="UP000000814">
    <property type="component" value="Chromosome"/>
</dbReference>
<evidence type="ECO:0000256" key="2">
    <source>
        <dbReference type="ARBA" id="ARBA00022448"/>
    </source>
</evidence>